<sequence>MSMVPDQLEFVIGVDTHKSRHTVAVVDHLGGLIASTSVAATAAAFGWLMEWLKERAPGSRVWSVEGSSGYGAGLTGYLQERGEMVYEADRPKRPPRQRGAKSDEIDAIRAARELLSRQHLGEPKMRGHREAVRLLLVSRKLAVDAATKHLILIKALLVTLPLELREQLEGLSDGRLVSRCRGLRTRKGSTPEMQFSVRTLRTIAARISGLKRDAAADERELAKLIGELAPQLLRQPGISTVLAAEIYNAWSHPGRIRSEAAFASLAGVAPIPASSGQVVRHRLNRSGDRRLNRALHIVVLSRLRYHPQTREYVERRAAEGKTKAEVRRCLKRYVARQVFRLLETDGALT</sequence>
<comment type="caution">
    <text evidence="3">The sequence shown here is derived from an EMBL/GenBank/DDBJ whole genome shotgun (WGS) entry which is preliminary data.</text>
</comment>
<dbReference type="PANTHER" id="PTHR33055:SF16">
    <property type="entry name" value="TRANSPOSASE FOR INSERTION SEQUENCE ELEMENT IS1547"/>
    <property type="match status" value="1"/>
</dbReference>
<name>A0A934JZY9_9BACT</name>
<dbReference type="EMBL" id="JAEKNR010000089">
    <property type="protein sequence ID" value="MBJ7598017.1"/>
    <property type="molecule type" value="Genomic_DNA"/>
</dbReference>
<dbReference type="NCBIfam" id="NF033542">
    <property type="entry name" value="transpos_IS110"/>
    <property type="match status" value="1"/>
</dbReference>
<reference evidence="3" key="1">
    <citation type="submission" date="2020-10" db="EMBL/GenBank/DDBJ databases">
        <title>Ca. Dormibacterota MAGs.</title>
        <authorList>
            <person name="Montgomery K."/>
        </authorList>
    </citation>
    <scope>NUCLEOTIDE SEQUENCE [LARGE SCALE GENOMIC DNA]</scope>
    <source>
        <strain evidence="3">SC8812_S17_10</strain>
    </source>
</reference>
<dbReference type="Proteomes" id="UP000612893">
    <property type="component" value="Unassembled WGS sequence"/>
</dbReference>
<dbReference type="Pfam" id="PF01548">
    <property type="entry name" value="DEDD_Tnp_IS110"/>
    <property type="match status" value="1"/>
</dbReference>
<protein>
    <submittedName>
        <fullName evidence="3">IS110 family transposase</fullName>
    </submittedName>
</protein>
<proteinExistence type="predicted"/>
<dbReference type="AlphaFoldDB" id="A0A934JZY9"/>
<dbReference type="InterPro" id="IPR002525">
    <property type="entry name" value="Transp_IS110-like_N"/>
</dbReference>
<evidence type="ECO:0000259" key="1">
    <source>
        <dbReference type="Pfam" id="PF01548"/>
    </source>
</evidence>
<organism evidence="3 4">
    <name type="scientific">Candidatus Nephthysia bennettiae</name>
    <dbReference type="NCBI Taxonomy" id="3127016"/>
    <lineage>
        <taxon>Bacteria</taxon>
        <taxon>Bacillati</taxon>
        <taxon>Candidatus Dormiibacterota</taxon>
        <taxon>Candidatus Dormibacteria</taxon>
        <taxon>Candidatus Dormibacterales</taxon>
        <taxon>Candidatus Dormibacteraceae</taxon>
        <taxon>Candidatus Nephthysia</taxon>
    </lineage>
</organism>
<dbReference type="Pfam" id="PF02371">
    <property type="entry name" value="Transposase_20"/>
    <property type="match status" value="1"/>
</dbReference>
<evidence type="ECO:0000259" key="2">
    <source>
        <dbReference type="Pfam" id="PF02371"/>
    </source>
</evidence>
<dbReference type="RefSeq" id="WP_338200713.1">
    <property type="nucleotide sequence ID" value="NZ_JAEKNR010000089.1"/>
</dbReference>
<dbReference type="InterPro" id="IPR047650">
    <property type="entry name" value="Transpos_IS110"/>
</dbReference>
<dbReference type="PANTHER" id="PTHR33055">
    <property type="entry name" value="TRANSPOSASE FOR INSERTION SEQUENCE ELEMENT IS1111A"/>
    <property type="match status" value="1"/>
</dbReference>
<dbReference type="InterPro" id="IPR003346">
    <property type="entry name" value="Transposase_20"/>
</dbReference>
<evidence type="ECO:0000313" key="3">
    <source>
        <dbReference type="EMBL" id="MBJ7598017.1"/>
    </source>
</evidence>
<gene>
    <name evidence="3" type="ORF">JF922_08005</name>
</gene>
<evidence type="ECO:0000313" key="4">
    <source>
        <dbReference type="Proteomes" id="UP000612893"/>
    </source>
</evidence>
<accession>A0A934JZY9</accession>
<feature type="domain" description="Transposase IS116/IS110/IS902 C-terminal" evidence="2">
    <location>
        <begin position="232"/>
        <end position="313"/>
    </location>
</feature>
<feature type="domain" description="Transposase IS110-like N-terminal" evidence="1">
    <location>
        <begin position="12"/>
        <end position="158"/>
    </location>
</feature>
<keyword evidence="4" id="KW-1185">Reference proteome</keyword>